<proteinExistence type="predicted"/>
<dbReference type="Proteomes" id="UP001351900">
    <property type="component" value="Unassembled WGS sequence"/>
</dbReference>
<dbReference type="GO" id="GO:0016787">
    <property type="term" value="F:hydrolase activity"/>
    <property type="evidence" value="ECO:0007669"/>
    <property type="project" value="UniProtKB-KW"/>
</dbReference>
<reference evidence="2 3" key="1">
    <citation type="submission" date="2024-01" db="EMBL/GenBank/DDBJ databases">
        <title>the genome sequence of strain Microbacterium schleiferi NBRC 15075.</title>
        <authorList>
            <person name="Ding Y."/>
            <person name="Zhang G."/>
        </authorList>
    </citation>
    <scope>NUCLEOTIDE SEQUENCE [LARGE SCALE GENOMIC DNA]</scope>
    <source>
        <strain evidence="2 3">NBRC 15075</strain>
    </source>
</reference>
<dbReference type="EC" id="3.1.1.103" evidence="2"/>
<dbReference type="InterPro" id="IPR052907">
    <property type="entry name" value="Beta-lactamase/esterase"/>
</dbReference>
<gene>
    <name evidence="2" type="ORF">V2V91_01950</name>
</gene>
<dbReference type="Pfam" id="PF00144">
    <property type="entry name" value="Beta-lactamase"/>
    <property type="match status" value="1"/>
</dbReference>
<keyword evidence="2" id="KW-0378">Hydrolase</keyword>
<dbReference type="PANTHER" id="PTHR43319">
    <property type="entry name" value="BETA-LACTAMASE-RELATED"/>
    <property type="match status" value="1"/>
</dbReference>
<dbReference type="RefSeq" id="WP_331790578.1">
    <property type="nucleotide sequence ID" value="NZ_BAAAUO010000003.1"/>
</dbReference>
<organism evidence="2 3">
    <name type="scientific">Microbacterium schleiferi</name>
    <dbReference type="NCBI Taxonomy" id="69362"/>
    <lineage>
        <taxon>Bacteria</taxon>
        <taxon>Bacillati</taxon>
        <taxon>Actinomycetota</taxon>
        <taxon>Actinomycetes</taxon>
        <taxon>Micrococcales</taxon>
        <taxon>Microbacteriaceae</taxon>
        <taxon>Microbacterium</taxon>
    </lineage>
</organism>
<evidence type="ECO:0000313" key="2">
    <source>
        <dbReference type="EMBL" id="MEF2253899.1"/>
    </source>
</evidence>
<evidence type="ECO:0000259" key="1">
    <source>
        <dbReference type="Pfam" id="PF00144"/>
    </source>
</evidence>
<comment type="caution">
    <text evidence="2">The sequence shown here is derived from an EMBL/GenBank/DDBJ whole genome shotgun (WGS) entry which is preliminary data.</text>
</comment>
<dbReference type="InterPro" id="IPR012338">
    <property type="entry name" value="Beta-lactam/transpept-like"/>
</dbReference>
<evidence type="ECO:0000313" key="3">
    <source>
        <dbReference type="Proteomes" id="UP001351900"/>
    </source>
</evidence>
<feature type="domain" description="Beta-lactamase-related" evidence="1">
    <location>
        <begin position="22"/>
        <end position="390"/>
    </location>
</feature>
<dbReference type="SUPFAM" id="SSF56601">
    <property type="entry name" value="beta-lactamase/transpeptidase-like"/>
    <property type="match status" value="1"/>
</dbReference>
<dbReference type="PANTHER" id="PTHR43319:SF3">
    <property type="entry name" value="BETA-LACTAMASE-RELATED DOMAIN-CONTAINING PROTEIN"/>
    <property type="match status" value="1"/>
</dbReference>
<protein>
    <submittedName>
        <fullName evidence="2">Serine hydrolase domain-containing protein</fullName>
        <ecNumber evidence="2">3.1.1.103</ecNumber>
    </submittedName>
</protein>
<dbReference type="InterPro" id="IPR001466">
    <property type="entry name" value="Beta-lactam-related"/>
</dbReference>
<dbReference type="Gene3D" id="3.40.710.10">
    <property type="entry name" value="DD-peptidase/beta-lactamase superfamily"/>
    <property type="match status" value="1"/>
</dbReference>
<keyword evidence="3" id="KW-1185">Reference proteome</keyword>
<accession>A0ABU7V522</accession>
<sequence>MLHRSMLRGEVAPRWEQLADAFAEVLTEDAAGAAVAIVHDGDLVVDLWGGADPLTHRAWERESVVLTFSAAKGIVALLVAQQIQAGALDPRSPVARYWPEFAAAGKAEITIGDVLTHVAGVPVLPLRGLTDLLDPIDLAARLATQPPAYPPRSARVYHILSYGTILAEVLRRVTGRGLGDLLRDEVASRLDASMWFGMPASAEPRVLLSLMGPVEPAPLPEVTTGPNAAACDAAYRSTAQIIPVFERVDDRMGSEMMNTPAFRGAQIGGGGLVSDARSLARVYGACVAEVDGVRLLDDETVAAVSADHLGGIAEPVCRAGAGATTRWGLGFEISHPANPMLGTGSFGHAGMGGRLAFAHAPSRLGFAFVGQRMSFPPPGEDSRWNRLLAATAAVLG</sequence>
<name>A0ABU7V522_9MICO</name>
<dbReference type="EMBL" id="JAZHOV010000001">
    <property type="protein sequence ID" value="MEF2253899.1"/>
    <property type="molecule type" value="Genomic_DNA"/>
</dbReference>